<dbReference type="Pfam" id="PF05345">
    <property type="entry name" value="He_PIG"/>
    <property type="match status" value="3"/>
</dbReference>
<accession>A0ABU9PVQ4</accession>
<dbReference type="SMART" id="SM00612">
    <property type="entry name" value="Kelch"/>
    <property type="match status" value="5"/>
</dbReference>
<sequence>MQTRSFWNHASTYFLCIKSLGQFLCFYLKQMCIVFDSVAEQPATNLQKYKMNRNHRLNWTGITGNCLEMLTSSRQFFKKLHLLLGIAVLGLLYGCGGGNSSPDLGANVDPPAGLVYAVSSASYAQYQAITPNVPHSSGGKVDSYSVEPALPAGLALDPISGVIRGTPAQAGPAVIYTVTGSNAHGAATAYLQIEVTAATTAPTLLHYADNPVSYPVSTTINPNLPYTEGGAVAQFHSTPALPGGLQLDSSTGVISGAPNTVKPAATYVITASNAAGAVSRALTISIADSLQAPGSLTYRQPAAIYSQGQVIAPNLPVATGDAITEFSVQPPLPEGLSLNTDSGEISGTPATLQAERTYTITGSNQAGSSLATITIAVAIPGSFEPGTGMSKRLLAHTATLLPNGKILFAGGGFGTDVFDTAEIYDSGTGIWTPTGKLNRTRQYHTATPLPDGKVLVVGGDPYNVNFWRTAEIYDPSTGIWTLTGMTNFPRMGHTATLLPDGKVLIVGGEQNNPSANTAEIYDPSSGQWTLTGTTNHPRARFHAATLLATGKVLVTGGNSSGATAELYDPDTGVWRATGNMGSARSLHAMVTLPDGKVLLAGDTNAAELYDPASDVWTPTGVMNYTHQRPTVTPLLDGKILIVGGYTRTAELYDPSTNSWALSGDLHAMRAGGHTATQLHNGKVLIAGDALATELYIP</sequence>
<dbReference type="InterPro" id="IPR011043">
    <property type="entry name" value="Gal_Oxase/kelch_b-propeller"/>
</dbReference>
<keyword evidence="4" id="KW-1185">Reference proteome</keyword>
<evidence type="ECO:0000256" key="2">
    <source>
        <dbReference type="ARBA" id="ARBA00022737"/>
    </source>
</evidence>
<comment type="caution">
    <text evidence="3">The sequence shown here is derived from an EMBL/GenBank/DDBJ whole genome shotgun (WGS) entry which is preliminary data.</text>
</comment>
<proteinExistence type="predicted"/>
<dbReference type="InterPro" id="IPR006652">
    <property type="entry name" value="Kelch_1"/>
</dbReference>
<dbReference type="PANTHER" id="PTHR24412:SF489">
    <property type="entry name" value="RING FINGER DOMAIN AND KELCH REPEAT-CONTAINING PROTEIN DDB_G0271372"/>
    <property type="match status" value="1"/>
</dbReference>
<name>A0ABU9PVQ4_9BURK</name>
<dbReference type="Pfam" id="PF24681">
    <property type="entry name" value="Kelch_KLHDC2_KLHL20_DRC7"/>
    <property type="match status" value="1"/>
</dbReference>
<dbReference type="Gene3D" id="2.130.10.80">
    <property type="entry name" value="Galactose oxidase/kelch, beta-propeller"/>
    <property type="match status" value="4"/>
</dbReference>
<dbReference type="EMBL" id="JBANDC010000007">
    <property type="protein sequence ID" value="MEM4988088.1"/>
    <property type="molecule type" value="Genomic_DNA"/>
</dbReference>
<dbReference type="InterPro" id="IPR015919">
    <property type="entry name" value="Cadherin-like_sf"/>
</dbReference>
<keyword evidence="1" id="KW-0880">Kelch repeat</keyword>
<evidence type="ECO:0000313" key="4">
    <source>
        <dbReference type="Proteomes" id="UP001495910"/>
    </source>
</evidence>
<evidence type="ECO:0000256" key="1">
    <source>
        <dbReference type="ARBA" id="ARBA00022441"/>
    </source>
</evidence>
<protein>
    <submittedName>
        <fullName evidence="3">Ig domain-containing protein</fullName>
    </submittedName>
</protein>
<dbReference type="InterPro" id="IPR037293">
    <property type="entry name" value="Gal_Oxidase_central_sf"/>
</dbReference>
<dbReference type="Gene3D" id="2.60.40.10">
    <property type="entry name" value="Immunoglobulins"/>
    <property type="match status" value="2"/>
</dbReference>
<dbReference type="RefSeq" id="WP_342829575.1">
    <property type="nucleotide sequence ID" value="NZ_JBANDC010000007.1"/>
</dbReference>
<keyword evidence="2" id="KW-0677">Repeat</keyword>
<evidence type="ECO:0000313" key="3">
    <source>
        <dbReference type="EMBL" id="MEM4988088.1"/>
    </source>
</evidence>
<reference evidence="3 4" key="1">
    <citation type="submission" date="2024-02" db="EMBL/GenBank/DDBJ databases">
        <title>Draft genome sequence of Collimonas sp. strain H4R21, an effective mineral-weathering bacterial strain isolated from the beech rhizosphere.</title>
        <authorList>
            <person name="Morin E."/>
            <person name="Uroz S."/>
            <person name="Leveau J.H.J."/>
            <person name="Kumar R."/>
            <person name="Rey M.W."/>
            <person name="Pham J."/>
        </authorList>
    </citation>
    <scope>NUCLEOTIDE SEQUENCE [LARGE SCALE GENOMIC DNA]</scope>
    <source>
        <strain evidence="3 4">H4R21</strain>
    </source>
</reference>
<organism evidence="3 4">
    <name type="scientific">Collimonas rhizosphaerae</name>
    <dbReference type="NCBI Taxonomy" id="3126357"/>
    <lineage>
        <taxon>Bacteria</taxon>
        <taxon>Pseudomonadati</taxon>
        <taxon>Pseudomonadota</taxon>
        <taxon>Betaproteobacteria</taxon>
        <taxon>Burkholderiales</taxon>
        <taxon>Oxalobacteraceae</taxon>
        <taxon>Collimonas</taxon>
    </lineage>
</organism>
<dbReference type="Proteomes" id="UP001495910">
    <property type="component" value="Unassembled WGS sequence"/>
</dbReference>
<dbReference type="PANTHER" id="PTHR24412">
    <property type="entry name" value="KELCH PROTEIN"/>
    <property type="match status" value="1"/>
</dbReference>
<gene>
    <name evidence="3" type="ORF">V8G57_11890</name>
</gene>
<dbReference type="SUPFAM" id="SSF49313">
    <property type="entry name" value="Cadherin-like"/>
    <property type="match status" value="2"/>
</dbReference>
<dbReference type="SUPFAM" id="SSF50965">
    <property type="entry name" value="Galactose oxidase, central domain"/>
    <property type="match status" value="2"/>
</dbReference>
<dbReference type="InterPro" id="IPR013783">
    <property type="entry name" value="Ig-like_fold"/>
</dbReference>